<comment type="caution">
    <text evidence="2">The sequence shown here is derived from an EMBL/GenBank/DDBJ whole genome shotgun (WGS) entry which is preliminary data.</text>
</comment>
<keyword evidence="3" id="KW-1185">Reference proteome</keyword>
<evidence type="ECO:0000313" key="3">
    <source>
        <dbReference type="Proteomes" id="UP000091967"/>
    </source>
</evidence>
<feature type="region of interest" description="Disordered" evidence="1">
    <location>
        <begin position="79"/>
        <end position="116"/>
    </location>
</feature>
<accession>A0A1B8ALA8</accession>
<feature type="compositionally biased region" description="Basic and acidic residues" evidence="1">
    <location>
        <begin position="85"/>
        <end position="100"/>
    </location>
</feature>
<organism evidence="2 3">
    <name type="scientific">Fusarium poae</name>
    <dbReference type="NCBI Taxonomy" id="36050"/>
    <lineage>
        <taxon>Eukaryota</taxon>
        <taxon>Fungi</taxon>
        <taxon>Dikarya</taxon>
        <taxon>Ascomycota</taxon>
        <taxon>Pezizomycotina</taxon>
        <taxon>Sordariomycetes</taxon>
        <taxon>Hypocreomycetidae</taxon>
        <taxon>Hypocreales</taxon>
        <taxon>Nectriaceae</taxon>
        <taxon>Fusarium</taxon>
    </lineage>
</organism>
<dbReference type="EMBL" id="LYXU01000003">
    <property type="protein sequence ID" value="OBS21365.1"/>
    <property type="molecule type" value="Genomic_DNA"/>
</dbReference>
<dbReference type="Proteomes" id="UP000091967">
    <property type="component" value="Unassembled WGS sequence"/>
</dbReference>
<dbReference type="AlphaFoldDB" id="A0A1B8ALA8"/>
<name>A0A1B8ALA8_FUSPO</name>
<proteinExistence type="predicted"/>
<reference evidence="2 3" key="1">
    <citation type="submission" date="2016-06" db="EMBL/GenBank/DDBJ databases">
        <title>Living apart together: crosstalk between the core and supernumerary genomes in a fungal plant pathogen.</title>
        <authorList>
            <person name="Vanheule A."/>
            <person name="Audenaert K."/>
            <person name="Warris S."/>
            <person name="Van De Geest H."/>
            <person name="Schijlen E."/>
            <person name="Hofte M."/>
            <person name="De Saeger S."/>
            <person name="Haesaert G."/>
            <person name="Waalwijk C."/>
            <person name="Van Der Lee T."/>
        </authorList>
    </citation>
    <scope>NUCLEOTIDE SEQUENCE [LARGE SCALE GENOMIC DNA]</scope>
    <source>
        <strain evidence="2 3">2516</strain>
    </source>
</reference>
<protein>
    <submittedName>
        <fullName evidence="2">Uncharacterized protein</fullName>
    </submittedName>
</protein>
<evidence type="ECO:0000256" key="1">
    <source>
        <dbReference type="SAM" id="MobiDB-lite"/>
    </source>
</evidence>
<gene>
    <name evidence="2" type="ORF">FPOA_07703</name>
</gene>
<sequence>MHTIVLYPAKLPSLTYHHPHHRSYEMVTQIYADREDNFTLAGVTHTLEELAENITFVTPACNRELRNACDSRLISLAHAGWPGHNNEDSSDEKTDEKGITDDDESDGYRQQGNKVQEYVSRIDEEYSTRDDDADLLRSRTYLTKLSIRPYL</sequence>
<evidence type="ECO:0000313" key="2">
    <source>
        <dbReference type="EMBL" id="OBS21365.1"/>
    </source>
</evidence>